<proteinExistence type="predicted"/>
<feature type="domain" description="DC1" evidence="2">
    <location>
        <begin position="128"/>
        <end position="181"/>
    </location>
</feature>
<protein>
    <submittedName>
        <fullName evidence="3">Cysteine/Histidine-rich C1 domain family protein</fullName>
    </submittedName>
</protein>
<keyword evidence="1" id="KW-0677">Repeat</keyword>
<reference evidence="4" key="1">
    <citation type="journal article" date="2019" name="Curr. Biol.">
        <title>Genome Sequence of Striga asiatica Provides Insight into the Evolution of Plant Parasitism.</title>
        <authorList>
            <person name="Yoshida S."/>
            <person name="Kim S."/>
            <person name="Wafula E.K."/>
            <person name="Tanskanen J."/>
            <person name="Kim Y.M."/>
            <person name="Honaas L."/>
            <person name="Yang Z."/>
            <person name="Spallek T."/>
            <person name="Conn C.E."/>
            <person name="Ichihashi Y."/>
            <person name="Cheong K."/>
            <person name="Cui S."/>
            <person name="Der J.P."/>
            <person name="Gundlach H."/>
            <person name="Jiao Y."/>
            <person name="Hori C."/>
            <person name="Ishida J.K."/>
            <person name="Kasahara H."/>
            <person name="Kiba T."/>
            <person name="Kim M.S."/>
            <person name="Koo N."/>
            <person name="Laohavisit A."/>
            <person name="Lee Y.H."/>
            <person name="Lumba S."/>
            <person name="McCourt P."/>
            <person name="Mortimer J.C."/>
            <person name="Mutuku J.M."/>
            <person name="Nomura T."/>
            <person name="Sasaki-Sekimoto Y."/>
            <person name="Seto Y."/>
            <person name="Wang Y."/>
            <person name="Wakatake T."/>
            <person name="Sakakibara H."/>
            <person name="Demura T."/>
            <person name="Yamaguchi S."/>
            <person name="Yoneyama K."/>
            <person name="Manabe R.I."/>
            <person name="Nelson D.C."/>
            <person name="Schulman A.H."/>
            <person name="Timko M.P."/>
            <person name="dePamphilis C.W."/>
            <person name="Choi D."/>
            <person name="Shirasu K."/>
        </authorList>
    </citation>
    <scope>NUCLEOTIDE SEQUENCE [LARGE SCALE GENOMIC DNA]</scope>
    <source>
        <strain evidence="4">cv. UVA1</strain>
    </source>
</reference>
<evidence type="ECO:0000256" key="1">
    <source>
        <dbReference type="ARBA" id="ARBA00022737"/>
    </source>
</evidence>
<dbReference type="SUPFAM" id="SSF57889">
    <property type="entry name" value="Cysteine-rich domain"/>
    <property type="match status" value="5"/>
</dbReference>
<dbReference type="InterPro" id="IPR004146">
    <property type="entry name" value="DC1"/>
</dbReference>
<sequence>MSLKRNDYTYNKQHNFRNSEPEVRRYCIDCHLPIFLTPYTKSTNDDGYMGSTHDTCVDPPDTLAPPLLHPGGSLVINRKRHRWRRDAPMCSRCGWECGDTLYECPDVDGCGFRLDSVCALSVKVMHRSHEHRLMAVRGSFSSSWCSACGSQHGGGRAVGSLHWDQFYVCAECDFWLHPDCAELPNAVKGGGALQASTYVALCKGVFQCNICSDIEEKKDEFNGFGFYVCFNCDYYTHVKCAKAKSPHGLRKEYIFDGVIPNSIRLPMKDDHVSVMPLLMEALDITNDSRSTSTSTGSDVGGHTIDLATTGYDHERVVVDEHVLILHDGYHYDTYVERVCNACVQPISPSNSFYSCVDHNETSSENGSPCKDFFLHNCCAYLPAALNFPRKRHKTLTLLTCKADGEKKTPFNLFKCDGCQYTCNGFAYLSQTDDGTSLVMDVVCAIMPTSIMHRSHGVLELKPDTSYACNNCRNFGIHLACALIPEQVIYSKFDAHPLFHWCNLEKEQSILCEVCENSIPSDEWHYNCYKCQQSLHFNCTPFVDRLSKIKFGFTIRVRGHSCSVACVRVLSIYCYPCGHCGKTIKEHKDEIAFECPKCYFRIHKECCVETLLSDKVEWKGVE</sequence>
<dbReference type="InterPro" id="IPR053192">
    <property type="entry name" value="Vacuole_Formation_Reg"/>
</dbReference>
<dbReference type="PANTHER" id="PTHR32410:SF215">
    <property type="entry name" value="DC1 DOMAIN-CONTAINING PROTEIN"/>
    <property type="match status" value="1"/>
</dbReference>
<evidence type="ECO:0000313" key="4">
    <source>
        <dbReference type="Proteomes" id="UP000325081"/>
    </source>
</evidence>
<dbReference type="PANTHER" id="PTHR32410">
    <property type="entry name" value="CYSTEINE/HISTIDINE-RICH C1 DOMAIN FAMILY PROTEIN"/>
    <property type="match status" value="1"/>
</dbReference>
<dbReference type="Proteomes" id="UP000325081">
    <property type="component" value="Unassembled WGS sequence"/>
</dbReference>
<accession>A0A5A7Q1P3</accession>
<dbReference type="AlphaFoldDB" id="A0A5A7Q1P3"/>
<evidence type="ECO:0000313" key="3">
    <source>
        <dbReference type="EMBL" id="GER38786.1"/>
    </source>
</evidence>
<gene>
    <name evidence="3" type="ORF">STAS_15309</name>
</gene>
<dbReference type="OrthoDB" id="1884766at2759"/>
<dbReference type="Pfam" id="PF03107">
    <property type="entry name" value="C1_2"/>
    <property type="match status" value="1"/>
</dbReference>
<comment type="caution">
    <text evidence="3">The sequence shown here is derived from an EMBL/GenBank/DDBJ whole genome shotgun (WGS) entry which is preliminary data.</text>
</comment>
<organism evidence="3 4">
    <name type="scientific">Striga asiatica</name>
    <name type="common">Asiatic witchweed</name>
    <name type="synonym">Buchnera asiatica</name>
    <dbReference type="NCBI Taxonomy" id="4170"/>
    <lineage>
        <taxon>Eukaryota</taxon>
        <taxon>Viridiplantae</taxon>
        <taxon>Streptophyta</taxon>
        <taxon>Embryophyta</taxon>
        <taxon>Tracheophyta</taxon>
        <taxon>Spermatophyta</taxon>
        <taxon>Magnoliopsida</taxon>
        <taxon>eudicotyledons</taxon>
        <taxon>Gunneridae</taxon>
        <taxon>Pentapetalae</taxon>
        <taxon>asterids</taxon>
        <taxon>lamiids</taxon>
        <taxon>Lamiales</taxon>
        <taxon>Orobanchaceae</taxon>
        <taxon>Buchnereae</taxon>
        <taxon>Striga</taxon>
    </lineage>
</organism>
<name>A0A5A7Q1P3_STRAF</name>
<evidence type="ECO:0000259" key="2">
    <source>
        <dbReference type="Pfam" id="PF03107"/>
    </source>
</evidence>
<dbReference type="Gene3D" id="3.30.60.20">
    <property type="match status" value="1"/>
</dbReference>
<keyword evidence="4" id="KW-1185">Reference proteome</keyword>
<dbReference type="InterPro" id="IPR046349">
    <property type="entry name" value="C1-like_sf"/>
</dbReference>
<dbReference type="EMBL" id="BKCP01005516">
    <property type="protein sequence ID" value="GER38786.1"/>
    <property type="molecule type" value="Genomic_DNA"/>
</dbReference>